<proteinExistence type="inferred from homology"/>
<gene>
    <name evidence="3" type="ORF">CVT24_008886</name>
</gene>
<dbReference type="GO" id="GO:0036297">
    <property type="term" value="P:interstrand cross-link repair"/>
    <property type="evidence" value="ECO:0007669"/>
    <property type="project" value="TreeGrafter"/>
</dbReference>
<dbReference type="GO" id="GO:0045145">
    <property type="term" value="F:single-stranded DNA 5'-3' DNA exonuclease activity"/>
    <property type="evidence" value="ECO:0007669"/>
    <property type="project" value="InterPro"/>
</dbReference>
<name>A0A409VAX3_9AGAR</name>
<dbReference type="GO" id="GO:0005634">
    <property type="term" value="C:nucleus"/>
    <property type="evidence" value="ECO:0007669"/>
    <property type="project" value="TreeGrafter"/>
</dbReference>
<protein>
    <recommendedName>
        <fullName evidence="5">Exonuclease V</fullName>
    </recommendedName>
</protein>
<evidence type="ECO:0008006" key="5">
    <source>
        <dbReference type="Google" id="ProtNLM"/>
    </source>
</evidence>
<accession>A0A409VAX3</accession>
<evidence type="ECO:0000256" key="2">
    <source>
        <dbReference type="SAM" id="MobiDB-lite"/>
    </source>
</evidence>
<dbReference type="OrthoDB" id="354769at2759"/>
<dbReference type="InterPro" id="IPR019190">
    <property type="entry name" value="EXOV"/>
</dbReference>
<keyword evidence="4" id="KW-1185">Reference proteome</keyword>
<dbReference type="InParanoid" id="A0A409VAX3"/>
<evidence type="ECO:0000256" key="1">
    <source>
        <dbReference type="ARBA" id="ARBA00009797"/>
    </source>
</evidence>
<organism evidence="3 4">
    <name type="scientific">Panaeolus cyanescens</name>
    <dbReference type="NCBI Taxonomy" id="181874"/>
    <lineage>
        <taxon>Eukaryota</taxon>
        <taxon>Fungi</taxon>
        <taxon>Dikarya</taxon>
        <taxon>Basidiomycota</taxon>
        <taxon>Agaricomycotina</taxon>
        <taxon>Agaricomycetes</taxon>
        <taxon>Agaricomycetidae</taxon>
        <taxon>Agaricales</taxon>
        <taxon>Agaricineae</taxon>
        <taxon>Galeropsidaceae</taxon>
        <taxon>Panaeolus</taxon>
    </lineage>
</organism>
<dbReference type="PANTHER" id="PTHR14464:SF4">
    <property type="entry name" value="EXONUCLEASE V"/>
    <property type="match status" value="1"/>
</dbReference>
<dbReference type="AlphaFoldDB" id="A0A409VAX3"/>
<dbReference type="Pfam" id="PF09810">
    <property type="entry name" value="Exo5"/>
    <property type="match status" value="2"/>
</dbReference>
<evidence type="ECO:0000313" key="4">
    <source>
        <dbReference type="Proteomes" id="UP000284842"/>
    </source>
</evidence>
<comment type="similarity">
    <text evidence="1">Belongs to the EXO5 family.</text>
</comment>
<dbReference type="Proteomes" id="UP000284842">
    <property type="component" value="Unassembled WGS sequence"/>
</dbReference>
<feature type="region of interest" description="Disordered" evidence="2">
    <location>
        <begin position="365"/>
        <end position="392"/>
    </location>
</feature>
<dbReference type="PANTHER" id="PTHR14464">
    <property type="entry name" value="EXONUCLEASE V"/>
    <property type="match status" value="1"/>
</dbReference>
<dbReference type="EMBL" id="NHTK01006097">
    <property type="protein sequence ID" value="PPQ64073.1"/>
    <property type="molecule type" value="Genomic_DNA"/>
</dbReference>
<feature type="compositionally biased region" description="Polar residues" evidence="2">
    <location>
        <begin position="365"/>
        <end position="386"/>
    </location>
</feature>
<dbReference type="GO" id="GO:0005739">
    <property type="term" value="C:mitochondrion"/>
    <property type="evidence" value="ECO:0007669"/>
    <property type="project" value="TreeGrafter"/>
</dbReference>
<feature type="region of interest" description="Disordered" evidence="2">
    <location>
        <begin position="148"/>
        <end position="167"/>
    </location>
</feature>
<evidence type="ECO:0000313" key="3">
    <source>
        <dbReference type="EMBL" id="PPQ64073.1"/>
    </source>
</evidence>
<reference evidence="3 4" key="1">
    <citation type="journal article" date="2018" name="Evol. Lett.">
        <title>Horizontal gene cluster transfer increased hallucinogenic mushroom diversity.</title>
        <authorList>
            <person name="Reynolds H.T."/>
            <person name="Vijayakumar V."/>
            <person name="Gluck-Thaler E."/>
            <person name="Korotkin H.B."/>
            <person name="Matheny P.B."/>
            <person name="Slot J.C."/>
        </authorList>
    </citation>
    <scope>NUCLEOTIDE SEQUENCE [LARGE SCALE GENOMIC DNA]</scope>
    <source>
        <strain evidence="3 4">2629</strain>
    </source>
</reference>
<sequence>MQQYRRHGVFSVTDLVSPAWCELQFDYGLRGKRSRPLKDRPTSFKSASGKTIRVEQRISTDNDAITKHGQAVHKELEREVKPVEVKVDVTTNETRWALRLINLIDCLESLCHGMTREVPVFGIIHGEAVIGIVDEVVRIENEAAVEEISPNSKRRKTESAGCSSRKRVKTSLETTSLGVPERYACPARTKDKGKAREVDVTDSDLEDLGLPKSRTFSLMLRDNKTRGVLSIPSDEDAYSGKMQLMLYRRLLQDLISTSPPYNFNLLWQKVGVNASAQFPEKFSLQTGDSSSCLNDLVEKWCRVVAASNVTAIDPTLELVYRLRTSAHRQKPIVQVPRGDPEDEDLARAILASLADIPNGVFSRNMVTEDSGSGSHTGLGVNSNSNQDESDSALQWALAQSIKDISDPTIFQTSADDAPGESKLQPDGDGIIGAKRFLHNDQELDGYIGNVLRWWRGERKAKGVDLKYTYRCNTCEYRADCEWREEKALEVGKRTTRI</sequence>
<comment type="caution">
    <text evidence="3">The sequence shown here is derived from an EMBL/GenBank/DDBJ whole genome shotgun (WGS) entry which is preliminary data.</text>
</comment>